<name>A0A9E4T5D0_9GAMM</name>
<accession>A0A9E4T5D0</accession>
<dbReference type="Proteomes" id="UP000886667">
    <property type="component" value="Unassembled WGS sequence"/>
</dbReference>
<evidence type="ECO:0000313" key="9">
    <source>
        <dbReference type="Proteomes" id="UP000886667"/>
    </source>
</evidence>
<keyword evidence="8" id="KW-0282">Flagellum</keyword>
<dbReference type="Pfam" id="PF01313">
    <property type="entry name" value="Bac_export_3"/>
    <property type="match status" value="1"/>
</dbReference>
<dbReference type="NCBIfam" id="TIGR01402">
    <property type="entry name" value="fliQ"/>
    <property type="match status" value="1"/>
</dbReference>
<dbReference type="PIRSF" id="PIRSF004669">
    <property type="entry name" value="FliQ"/>
    <property type="match status" value="1"/>
</dbReference>
<protein>
    <recommendedName>
        <fullName evidence="7">Flagellar biosynthetic protein FliQ</fullName>
    </recommendedName>
</protein>
<feature type="transmembrane region" description="Helical" evidence="7">
    <location>
        <begin position="51"/>
        <end position="70"/>
    </location>
</feature>
<dbReference type="GO" id="GO:0009306">
    <property type="term" value="P:protein secretion"/>
    <property type="evidence" value="ECO:0007669"/>
    <property type="project" value="InterPro"/>
</dbReference>
<keyword evidence="4 7" id="KW-0812">Transmembrane</keyword>
<comment type="subcellular location">
    <subcellularLocation>
        <location evidence="1 7">Cell membrane</location>
        <topology evidence="1">Multi-pass membrane protein</topology>
    </subcellularLocation>
    <subcellularLocation>
        <location evidence="7">Bacterial flagellum basal body</location>
    </subcellularLocation>
</comment>
<dbReference type="PRINTS" id="PR00952">
    <property type="entry name" value="TYPE3IMQPROT"/>
</dbReference>
<dbReference type="PANTHER" id="PTHR34040:SF8">
    <property type="entry name" value="FLAGELLAR BIOSYNTHETIC PROTEIN FLIQ"/>
    <property type="match status" value="1"/>
</dbReference>
<dbReference type="AlphaFoldDB" id="A0A9E4T5D0"/>
<comment type="caution">
    <text evidence="8">The sequence shown here is derived from an EMBL/GenBank/DDBJ whole genome shotgun (WGS) entry which is preliminary data.</text>
</comment>
<evidence type="ECO:0000256" key="6">
    <source>
        <dbReference type="ARBA" id="ARBA00023136"/>
    </source>
</evidence>
<feature type="transmembrane region" description="Helical" evidence="7">
    <location>
        <begin position="16"/>
        <end position="39"/>
    </location>
</feature>
<dbReference type="GO" id="GO:0044780">
    <property type="term" value="P:bacterial-type flagellum assembly"/>
    <property type="evidence" value="ECO:0007669"/>
    <property type="project" value="InterPro"/>
</dbReference>
<evidence type="ECO:0000256" key="5">
    <source>
        <dbReference type="ARBA" id="ARBA00022989"/>
    </source>
</evidence>
<evidence type="ECO:0000256" key="1">
    <source>
        <dbReference type="ARBA" id="ARBA00004651"/>
    </source>
</evidence>
<evidence type="ECO:0000256" key="7">
    <source>
        <dbReference type="RuleBase" id="RU364090"/>
    </source>
</evidence>
<keyword evidence="5 7" id="KW-1133">Transmembrane helix</keyword>
<reference evidence="8" key="1">
    <citation type="journal article" date="2021" name="Proc. Natl. Acad. Sci. U.S.A.">
        <title>Global biogeography of chemosynthetic symbionts reveals both localized and globally distributed symbiont groups. .</title>
        <authorList>
            <person name="Osvatic J.T."/>
            <person name="Wilkins L.G.E."/>
            <person name="Leibrecht L."/>
            <person name="Leray M."/>
            <person name="Zauner S."/>
            <person name="Polzin J."/>
            <person name="Camacho Y."/>
            <person name="Gros O."/>
            <person name="van Gils J.A."/>
            <person name="Eisen J.A."/>
            <person name="Petersen J.M."/>
            <person name="Yuen B."/>
        </authorList>
    </citation>
    <scope>NUCLEOTIDE SEQUENCE</scope>
    <source>
        <strain evidence="8">MAGclacostrist064TRANS</strain>
    </source>
</reference>
<keyword evidence="8" id="KW-0969">Cilium</keyword>
<keyword evidence="6 7" id="KW-0472">Membrane</keyword>
<dbReference type="InterPro" id="IPR006305">
    <property type="entry name" value="FliQ"/>
</dbReference>
<keyword evidence="7" id="KW-0975">Bacterial flagellum</keyword>
<dbReference type="EMBL" id="JAEPCM010000716">
    <property type="protein sequence ID" value="MCG7948513.1"/>
    <property type="molecule type" value="Genomic_DNA"/>
</dbReference>
<evidence type="ECO:0000313" key="8">
    <source>
        <dbReference type="EMBL" id="MCG7948513.1"/>
    </source>
</evidence>
<dbReference type="PANTHER" id="PTHR34040">
    <property type="entry name" value="FLAGELLAR BIOSYNTHETIC PROTEIN FLIQ"/>
    <property type="match status" value="1"/>
</dbReference>
<evidence type="ECO:0000256" key="4">
    <source>
        <dbReference type="ARBA" id="ARBA00022692"/>
    </source>
</evidence>
<dbReference type="GO" id="GO:0005886">
    <property type="term" value="C:plasma membrane"/>
    <property type="evidence" value="ECO:0007669"/>
    <property type="project" value="UniProtKB-SubCell"/>
</dbReference>
<sequence length="89" mass="9670">MNPDTVMAIGQNSLEIIGLLSGMVLLPALAVGLIIAMFQAATQINEMTLTFIPKLVVSGLVLMWAGNWMLQLLMNFSINLIESIPELIL</sequence>
<evidence type="ECO:0000256" key="2">
    <source>
        <dbReference type="ARBA" id="ARBA00006156"/>
    </source>
</evidence>
<evidence type="ECO:0000256" key="3">
    <source>
        <dbReference type="ARBA" id="ARBA00022475"/>
    </source>
</evidence>
<dbReference type="InterPro" id="IPR002191">
    <property type="entry name" value="Bac_export_3"/>
</dbReference>
<comment type="function">
    <text evidence="7">Role in flagellar biosynthesis.</text>
</comment>
<gene>
    <name evidence="7 8" type="primary">fliQ</name>
    <name evidence="8" type="ORF">JAZ07_19400</name>
</gene>
<keyword evidence="3 7" id="KW-1003">Cell membrane</keyword>
<dbReference type="GO" id="GO:0009425">
    <property type="term" value="C:bacterial-type flagellum basal body"/>
    <property type="evidence" value="ECO:0007669"/>
    <property type="project" value="UniProtKB-SubCell"/>
</dbReference>
<organism evidence="8 9">
    <name type="scientific">Candidatus Thiodiazotropha taylori</name>
    <dbReference type="NCBI Taxonomy" id="2792791"/>
    <lineage>
        <taxon>Bacteria</taxon>
        <taxon>Pseudomonadati</taxon>
        <taxon>Pseudomonadota</taxon>
        <taxon>Gammaproteobacteria</taxon>
        <taxon>Chromatiales</taxon>
        <taxon>Sedimenticolaceae</taxon>
        <taxon>Candidatus Thiodiazotropha</taxon>
    </lineage>
</organism>
<comment type="similarity">
    <text evidence="2 7">Belongs to the FliQ/MopD/SpaQ family.</text>
</comment>
<proteinExistence type="inferred from homology"/>
<keyword evidence="8" id="KW-0966">Cell projection</keyword>